<comment type="domain">
    <text evidence="5">The RxLR-dEER motif acts to carry the protein into the host cell cytoplasm through binding to cell surface phosphatidylinositol-3-phosphate.</text>
</comment>
<keyword evidence="3 5" id="KW-0964">Secreted</keyword>
<evidence type="ECO:0000256" key="1">
    <source>
        <dbReference type="ARBA" id="ARBA00004613"/>
    </source>
</evidence>
<evidence type="ECO:0000313" key="7">
    <source>
        <dbReference type="Proteomes" id="UP000198211"/>
    </source>
</evidence>
<feature type="signal peptide" evidence="5">
    <location>
        <begin position="1"/>
        <end position="25"/>
    </location>
</feature>
<comment type="caution">
    <text evidence="6">The sequence shown here is derived from an EMBL/GenBank/DDBJ whole genome shotgun (WGS) entry which is preliminary data.</text>
</comment>
<evidence type="ECO:0000313" key="6">
    <source>
        <dbReference type="EMBL" id="OWZ09674.1"/>
    </source>
</evidence>
<dbReference type="Proteomes" id="UP000198211">
    <property type="component" value="Unassembled WGS sequence"/>
</dbReference>
<proteinExistence type="inferred from homology"/>
<gene>
    <name evidence="6" type="ORF">PHMEG_00017586</name>
</gene>
<reference evidence="7" key="1">
    <citation type="submission" date="2017-03" db="EMBL/GenBank/DDBJ databases">
        <title>Phytopthora megakarya and P. palmivora, two closely related causual agents of cacao black pod achieved similar genome size and gene model numbers by different mechanisms.</title>
        <authorList>
            <person name="Ali S."/>
            <person name="Shao J."/>
            <person name="Larry D.J."/>
            <person name="Kronmiller B."/>
            <person name="Shen D."/>
            <person name="Strem M.D."/>
            <person name="Melnick R.L."/>
            <person name="Guiltinan M.J."/>
            <person name="Tyler B.M."/>
            <person name="Meinhardt L.W."/>
            <person name="Bailey B.A."/>
        </authorList>
    </citation>
    <scope>NUCLEOTIDE SEQUENCE [LARGE SCALE GENOMIC DNA]</scope>
    <source>
        <strain evidence="7">zdho120</strain>
    </source>
</reference>
<evidence type="ECO:0000256" key="2">
    <source>
        <dbReference type="ARBA" id="ARBA00010400"/>
    </source>
</evidence>
<comment type="subcellular location">
    <subcellularLocation>
        <location evidence="1 5">Secreted</location>
    </subcellularLocation>
</comment>
<evidence type="ECO:0000256" key="3">
    <source>
        <dbReference type="ARBA" id="ARBA00022525"/>
    </source>
</evidence>
<comment type="similarity">
    <text evidence="2 5">Belongs to the RxLR effector family.</text>
</comment>
<comment type="function">
    <text evidence="5">Effector that suppresses plant defense responses during pathogen infection.</text>
</comment>
<keyword evidence="7" id="KW-1185">Reference proteome</keyword>
<organism evidence="6 7">
    <name type="scientific">Phytophthora megakarya</name>
    <dbReference type="NCBI Taxonomy" id="4795"/>
    <lineage>
        <taxon>Eukaryota</taxon>
        <taxon>Sar</taxon>
        <taxon>Stramenopiles</taxon>
        <taxon>Oomycota</taxon>
        <taxon>Peronosporomycetes</taxon>
        <taxon>Peronosporales</taxon>
        <taxon>Peronosporaceae</taxon>
        <taxon>Phytophthora</taxon>
    </lineage>
</organism>
<dbReference type="AlphaFoldDB" id="A0A225VX00"/>
<name>A0A225VX00_9STRA</name>
<feature type="chain" id="PRO_5044967763" description="RxLR effector protein" evidence="5">
    <location>
        <begin position="26"/>
        <end position="156"/>
    </location>
</feature>
<sequence>MHLTPRAMILVASIALLGNIDTTSGAMDVEQSNVIPSNPSLRVHTLVGTTNQDGAKRTLRQKMEALGEDHALHEERGWLSKLLGYKLNLNTISDEGIATIMENPEAKAKAFQYLHKKKVDSQMVYVRLGGPNISSTKEKFWKAYGPYYDARTYVNY</sequence>
<evidence type="ECO:0000256" key="4">
    <source>
        <dbReference type="ARBA" id="ARBA00022729"/>
    </source>
</evidence>
<dbReference type="OrthoDB" id="139909at2759"/>
<dbReference type="InterPro" id="IPR031825">
    <property type="entry name" value="RXLR"/>
</dbReference>
<dbReference type="EMBL" id="NBNE01002698">
    <property type="protein sequence ID" value="OWZ09674.1"/>
    <property type="molecule type" value="Genomic_DNA"/>
</dbReference>
<protein>
    <recommendedName>
        <fullName evidence="5">RxLR effector protein</fullName>
    </recommendedName>
</protein>
<keyword evidence="4 5" id="KW-0732">Signal</keyword>
<dbReference type="Pfam" id="PF16810">
    <property type="entry name" value="RXLR"/>
    <property type="match status" value="1"/>
</dbReference>
<evidence type="ECO:0000256" key="5">
    <source>
        <dbReference type="RuleBase" id="RU367124"/>
    </source>
</evidence>
<accession>A0A225VX00</accession>